<keyword evidence="3" id="KW-1185">Reference proteome</keyword>
<organism evidence="2 3">
    <name type="scientific">Piedraia hortae CBS 480.64</name>
    <dbReference type="NCBI Taxonomy" id="1314780"/>
    <lineage>
        <taxon>Eukaryota</taxon>
        <taxon>Fungi</taxon>
        <taxon>Dikarya</taxon>
        <taxon>Ascomycota</taxon>
        <taxon>Pezizomycotina</taxon>
        <taxon>Dothideomycetes</taxon>
        <taxon>Dothideomycetidae</taxon>
        <taxon>Capnodiales</taxon>
        <taxon>Piedraiaceae</taxon>
        <taxon>Piedraia</taxon>
    </lineage>
</organism>
<feature type="transmembrane region" description="Helical" evidence="1">
    <location>
        <begin position="6"/>
        <end position="25"/>
    </location>
</feature>
<accession>A0A6A7C9G6</accession>
<keyword evidence="1" id="KW-0812">Transmembrane</keyword>
<evidence type="ECO:0000256" key="1">
    <source>
        <dbReference type="SAM" id="Phobius"/>
    </source>
</evidence>
<proteinExistence type="predicted"/>
<dbReference type="EMBL" id="MU005959">
    <property type="protein sequence ID" value="KAF2863862.1"/>
    <property type="molecule type" value="Genomic_DNA"/>
</dbReference>
<keyword evidence="1" id="KW-1133">Transmembrane helix</keyword>
<dbReference type="OrthoDB" id="445564at2759"/>
<sequence>MKVIVLEAVALKVVVVVVVVVDAGVRRWNKTWNIYPLCQQRQLVQGMTRTFGATKMIPPQEIQKDYDLYTFDILPQSGKVSATDR</sequence>
<gene>
    <name evidence="2" type="ORF">K470DRAFT_84189</name>
</gene>
<keyword evidence="1" id="KW-0472">Membrane</keyword>
<name>A0A6A7C9G6_9PEZI</name>
<protein>
    <submittedName>
        <fullName evidence="2">Uncharacterized protein</fullName>
    </submittedName>
</protein>
<dbReference type="AlphaFoldDB" id="A0A6A7C9G6"/>
<evidence type="ECO:0000313" key="3">
    <source>
        <dbReference type="Proteomes" id="UP000799421"/>
    </source>
</evidence>
<evidence type="ECO:0000313" key="2">
    <source>
        <dbReference type="EMBL" id="KAF2863862.1"/>
    </source>
</evidence>
<reference evidence="2" key="1">
    <citation type="journal article" date="2020" name="Stud. Mycol.">
        <title>101 Dothideomycetes genomes: a test case for predicting lifestyles and emergence of pathogens.</title>
        <authorList>
            <person name="Haridas S."/>
            <person name="Albert R."/>
            <person name="Binder M."/>
            <person name="Bloem J."/>
            <person name="Labutti K."/>
            <person name="Salamov A."/>
            <person name="Andreopoulos B."/>
            <person name="Baker S."/>
            <person name="Barry K."/>
            <person name="Bills G."/>
            <person name="Bluhm B."/>
            <person name="Cannon C."/>
            <person name="Castanera R."/>
            <person name="Culley D."/>
            <person name="Daum C."/>
            <person name="Ezra D."/>
            <person name="Gonzalez J."/>
            <person name="Henrissat B."/>
            <person name="Kuo A."/>
            <person name="Liang C."/>
            <person name="Lipzen A."/>
            <person name="Lutzoni F."/>
            <person name="Magnuson J."/>
            <person name="Mondo S."/>
            <person name="Nolan M."/>
            <person name="Ohm R."/>
            <person name="Pangilinan J."/>
            <person name="Park H.-J."/>
            <person name="Ramirez L."/>
            <person name="Alfaro M."/>
            <person name="Sun H."/>
            <person name="Tritt A."/>
            <person name="Yoshinaga Y."/>
            <person name="Zwiers L.-H."/>
            <person name="Turgeon B."/>
            <person name="Goodwin S."/>
            <person name="Spatafora J."/>
            <person name="Crous P."/>
            <person name="Grigoriev I."/>
        </authorList>
    </citation>
    <scope>NUCLEOTIDE SEQUENCE</scope>
    <source>
        <strain evidence="2">CBS 480.64</strain>
    </source>
</reference>
<dbReference type="Proteomes" id="UP000799421">
    <property type="component" value="Unassembled WGS sequence"/>
</dbReference>